<proteinExistence type="predicted"/>
<keyword evidence="1" id="KW-0677">Repeat</keyword>
<reference evidence="3 4" key="1">
    <citation type="submission" date="2010-05" db="EMBL/GenBank/DDBJ databases">
        <title>The Genome Sequence of Thecamonas trahens ATCC 50062.</title>
        <authorList>
            <consortium name="The Broad Institute Genome Sequencing Platform"/>
            <person name="Russ C."/>
            <person name="Cuomo C."/>
            <person name="Shea T."/>
            <person name="Young S.K."/>
            <person name="Zeng Q."/>
            <person name="Koehrsen M."/>
            <person name="Haas B."/>
            <person name="Borodovsky M."/>
            <person name="Guigo R."/>
            <person name="Alvarado L."/>
            <person name="Berlin A."/>
            <person name="Bochicchio J."/>
            <person name="Borenstein D."/>
            <person name="Chapman S."/>
            <person name="Chen Z."/>
            <person name="Freedman E."/>
            <person name="Gellesch M."/>
            <person name="Goldberg J."/>
            <person name="Griggs A."/>
            <person name="Gujja S."/>
            <person name="Heilman E."/>
            <person name="Heiman D."/>
            <person name="Hepburn T."/>
            <person name="Howarth C."/>
            <person name="Jen D."/>
            <person name="Larson L."/>
            <person name="Mehta T."/>
            <person name="Park D."/>
            <person name="Pearson M."/>
            <person name="Roberts A."/>
            <person name="Saif S."/>
            <person name="Shenoy N."/>
            <person name="Sisk P."/>
            <person name="Stolte C."/>
            <person name="Sykes S."/>
            <person name="Thomson T."/>
            <person name="Walk T."/>
            <person name="White J."/>
            <person name="Yandava C."/>
            <person name="Burger G."/>
            <person name="Gray M.W."/>
            <person name="Holland P.W.H."/>
            <person name="King N."/>
            <person name="Lang F.B.F."/>
            <person name="Roger A.J."/>
            <person name="Ruiz-Trillo I."/>
            <person name="Lander E."/>
            <person name="Nusbaum C."/>
        </authorList>
    </citation>
    <scope>NUCLEOTIDE SEQUENCE [LARGE SCALE GENOMIC DNA]</scope>
    <source>
        <strain evidence="3 4">ATCC 50062</strain>
    </source>
</reference>
<dbReference type="PANTHER" id="PTHR44858">
    <property type="entry name" value="TETRATRICOPEPTIDE REPEAT PROTEIN 6"/>
    <property type="match status" value="1"/>
</dbReference>
<dbReference type="InterPro" id="IPR019734">
    <property type="entry name" value="TPR_rpt"/>
</dbReference>
<name>A0A0L0DSE4_THETB</name>
<evidence type="ECO:0000256" key="1">
    <source>
        <dbReference type="ARBA" id="ARBA00022737"/>
    </source>
</evidence>
<evidence type="ECO:0000313" key="4">
    <source>
        <dbReference type="Proteomes" id="UP000054408"/>
    </source>
</evidence>
<sequence>MACVEMLFTHLITCEWRDDVGGDALHCCSLSPRHLIVCSLPPDGRLRGLGEMTSPVTSGKVTVVTMVTVVAKSVRSITSGKVTVVTMVTVVAKSVRSITSGKVTVVTMVTVVAKSVRSITSGKVTVVTMVTVVAKSVRSITSGKVTVVTMVTVVAKSVRSITSGKVTVVTMVTVVAKSVRSITSGKVTVVTMVTVVAKSVRSITSGKVTVVTMVTVVAKSVRSITSGKVTSPPNHRSHSTLPSVDNIIEMLKDAAAANRLDELLMQPADELLACIAAPMSPCHCVVIHDKGSNVLAARAWAIKSLAAFYTHRWVDTLNFRLKAGEYNWSEAVPYEALSFEPPSKHVPRLHALLAFFAHTAAGYINSVAATESSPGADAAARPAATAAPEQHVDPATLPSLDGPFDAATWGAAAFDPLVAVYGRDGRTTRPPNAGLTLQVMSPIMFPGKPKIEGHFLYLWGKVYVQLREYAMAIRFFNLVLCFCPRLLMAHSRRGFCHSRSGMYDHAIADCSAGIAVADPRHVYIRSILHYNLGIGFQNVSRREDSLASYDTAIALAPDMVDAYCNRAITAELLHRYAATRADYTTALELDPYDRGVLLWRAEMYRDVGDADRAIADVLHAFSLNSAFVYRDLYAFRAFSMRQPSLLASPLPSLVAELVDAAVKHPVTHVELWNAVLAALRTDSPESSPLPSALVEALLVAAPRALVEARAGAGRALVLKVLKLACAVGVLKLSARLLALLAGAVLLEPLGGLKLNIAGLFVSLLLREPAAEELPYSPKDIASSRTLESTVDRLGVSWLRRLAELDENNGEVPDGASPAAYQLCDCDDANCRAPGIGAVHALLHDWTPSHWRLFRGTYLERWAPVVVATLMEAPGSELTTPHNHCYTCGSSTHRTFMCATCPYCTLHPWRGVDDMTSTSEDGSSSDIPMLWCTDVPIALVTDSVSIDATAVPDILYARHAQLANLFVGAAAPTCWTPFSKRIASWSLVTAVLVTPQAYCSSTALVGLVRNITDELRSRTPRTMLIGVIVLQVLLSRPINRNIRLHRALIRTLVETNFITDLFDPVYTRFNLALENLIAFYESVDHAAAIQGLAPPAVDADIDLVAAFELGLLSITTNLSRCDVSDPALRHSFWAAH</sequence>
<dbReference type="PANTHER" id="PTHR44858:SF1">
    <property type="entry name" value="UDP-N-ACETYLGLUCOSAMINE--PEPTIDE N-ACETYLGLUCOSAMINYLTRANSFERASE SPINDLY-RELATED"/>
    <property type="match status" value="1"/>
</dbReference>
<dbReference type="GeneID" id="25568942"/>
<gene>
    <name evidence="3" type="ORF">AMSG_10808</name>
</gene>
<protein>
    <submittedName>
        <fullName evidence="3">Tetratricopeptide repeat domain-containing protein</fullName>
    </submittedName>
</protein>
<dbReference type="InterPro" id="IPR011990">
    <property type="entry name" value="TPR-like_helical_dom_sf"/>
</dbReference>
<dbReference type="SUPFAM" id="SSF48452">
    <property type="entry name" value="TPR-like"/>
    <property type="match status" value="1"/>
</dbReference>
<keyword evidence="2" id="KW-0802">TPR repeat</keyword>
<evidence type="ECO:0000256" key="2">
    <source>
        <dbReference type="ARBA" id="ARBA00022803"/>
    </source>
</evidence>
<dbReference type="Gene3D" id="1.25.40.10">
    <property type="entry name" value="Tetratricopeptide repeat domain"/>
    <property type="match status" value="2"/>
</dbReference>
<dbReference type="AlphaFoldDB" id="A0A0L0DSE4"/>
<dbReference type="STRING" id="461836.A0A0L0DSE4"/>
<accession>A0A0L0DSE4</accession>
<dbReference type="SMART" id="SM00028">
    <property type="entry name" value="TPR"/>
    <property type="match status" value="4"/>
</dbReference>
<keyword evidence="4" id="KW-1185">Reference proteome</keyword>
<dbReference type="Proteomes" id="UP000054408">
    <property type="component" value="Unassembled WGS sequence"/>
</dbReference>
<dbReference type="EMBL" id="GL349496">
    <property type="protein sequence ID" value="KNC55190.1"/>
    <property type="molecule type" value="Genomic_DNA"/>
</dbReference>
<dbReference type="InterPro" id="IPR050498">
    <property type="entry name" value="Ycf3"/>
</dbReference>
<dbReference type="RefSeq" id="XP_013753242.1">
    <property type="nucleotide sequence ID" value="XM_013897788.1"/>
</dbReference>
<organism evidence="3 4">
    <name type="scientific">Thecamonas trahens ATCC 50062</name>
    <dbReference type="NCBI Taxonomy" id="461836"/>
    <lineage>
        <taxon>Eukaryota</taxon>
        <taxon>Apusozoa</taxon>
        <taxon>Apusomonadida</taxon>
        <taxon>Apusomonadidae</taxon>
        <taxon>Thecamonas</taxon>
    </lineage>
</organism>
<dbReference type="OrthoDB" id="539634at2759"/>
<evidence type="ECO:0000313" key="3">
    <source>
        <dbReference type="EMBL" id="KNC55190.1"/>
    </source>
</evidence>